<feature type="signal peptide" evidence="1">
    <location>
        <begin position="1"/>
        <end position="26"/>
    </location>
</feature>
<feature type="chain" id="PRO_5046046505" description="Secreted protein" evidence="1">
    <location>
        <begin position="27"/>
        <end position="60"/>
    </location>
</feature>
<organism evidence="2 3">
    <name type="scientific">Lactiplantibacillus nangangensis</name>
    <dbReference type="NCBI Taxonomy" id="2559917"/>
    <lineage>
        <taxon>Bacteria</taxon>
        <taxon>Bacillati</taxon>
        <taxon>Bacillota</taxon>
        <taxon>Bacilli</taxon>
        <taxon>Lactobacillales</taxon>
        <taxon>Lactobacillaceae</taxon>
        <taxon>Lactiplantibacillus</taxon>
    </lineage>
</organism>
<keyword evidence="1" id="KW-0732">Signal</keyword>
<keyword evidence="3" id="KW-1185">Reference proteome</keyword>
<comment type="caution">
    <text evidence="2">The sequence shown here is derived from an EMBL/GenBank/DDBJ whole genome shotgun (WGS) entry which is preliminary data.</text>
</comment>
<dbReference type="EMBL" id="JBHSSE010000052">
    <property type="protein sequence ID" value="MFC6203097.1"/>
    <property type="molecule type" value="Genomic_DNA"/>
</dbReference>
<name>A0ABW1SN47_9LACO</name>
<evidence type="ECO:0000313" key="2">
    <source>
        <dbReference type="EMBL" id="MFC6203097.1"/>
    </source>
</evidence>
<protein>
    <recommendedName>
        <fullName evidence="4">Secreted protein</fullName>
    </recommendedName>
</protein>
<evidence type="ECO:0008006" key="4">
    <source>
        <dbReference type="Google" id="ProtNLM"/>
    </source>
</evidence>
<reference evidence="3" key="1">
    <citation type="journal article" date="2019" name="Int. J. Syst. Evol. Microbiol.">
        <title>The Global Catalogue of Microorganisms (GCM) 10K type strain sequencing project: providing services to taxonomists for standard genome sequencing and annotation.</title>
        <authorList>
            <consortium name="The Broad Institute Genomics Platform"/>
            <consortium name="The Broad Institute Genome Sequencing Center for Infectious Disease"/>
            <person name="Wu L."/>
            <person name="Ma J."/>
        </authorList>
    </citation>
    <scope>NUCLEOTIDE SEQUENCE [LARGE SCALE GENOMIC DNA]</scope>
    <source>
        <strain evidence="3">CCM 8930</strain>
    </source>
</reference>
<dbReference type="RefSeq" id="WP_379856319.1">
    <property type="nucleotide sequence ID" value="NZ_JBHSSE010000052.1"/>
</dbReference>
<proteinExistence type="predicted"/>
<evidence type="ECO:0000313" key="3">
    <source>
        <dbReference type="Proteomes" id="UP001596171"/>
    </source>
</evidence>
<dbReference type="Proteomes" id="UP001596171">
    <property type="component" value="Unassembled WGS sequence"/>
</dbReference>
<evidence type="ECO:0000256" key="1">
    <source>
        <dbReference type="SAM" id="SignalP"/>
    </source>
</evidence>
<sequence length="60" mass="6103">MSRKITTLLLSSLLGLALIPATGVSANVGNDDSSSTGGGYVELSTGVSNFLCKWKSSPIS</sequence>
<gene>
    <name evidence="2" type="ORF">ACFP1L_14630</name>
</gene>
<accession>A0ABW1SN47</accession>